<feature type="region of interest" description="Disordered" evidence="1">
    <location>
        <begin position="1207"/>
        <end position="1302"/>
    </location>
</feature>
<feature type="region of interest" description="Disordered" evidence="1">
    <location>
        <begin position="1334"/>
        <end position="1356"/>
    </location>
</feature>
<feature type="compositionally biased region" description="Basic and acidic residues" evidence="1">
    <location>
        <begin position="108"/>
        <end position="117"/>
    </location>
</feature>
<feature type="region of interest" description="Disordered" evidence="1">
    <location>
        <begin position="1"/>
        <end position="91"/>
    </location>
</feature>
<feature type="compositionally biased region" description="Acidic residues" evidence="1">
    <location>
        <begin position="294"/>
        <end position="323"/>
    </location>
</feature>
<feature type="compositionally biased region" description="Acidic residues" evidence="1">
    <location>
        <begin position="58"/>
        <end position="68"/>
    </location>
</feature>
<feature type="compositionally biased region" description="Low complexity" evidence="1">
    <location>
        <begin position="1734"/>
        <end position="1746"/>
    </location>
</feature>
<feature type="compositionally biased region" description="Basic and acidic residues" evidence="1">
    <location>
        <begin position="1796"/>
        <end position="1805"/>
    </location>
</feature>
<feature type="compositionally biased region" description="Basic residues" evidence="1">
    <location>
        <begin position="796"/>
        <end position="807"/>
    </location>
</feature>
<feature type="compositionally biased region" description="Basic and acidic residues" evidence="1">
    <location>
        <begin position="1345"/>
        <end position="1356"/>
    </location>
</feature>
<feature type="compositionally biased region" description="Acidic residues" evidence="1">
    <location>
        <begin position="224"/>
        <end position="282"/>
    </location>
</feature>
<feature type="compositionally biased region" description="Basic and acidic residues" evidence="1">
    <location>
        <begin position="1453"/>
        <end position="1467"/>
    </location>
</feature>
<feature type="region of interest" description="Disordered" evidence="1">
    <location>
        <begin position="403"/>
        <end position="615"/>
    </location>
</feature>
<feature type="region of interest" description="Disordered" evidence="1">
    <location>
        <begin position="1699"/>
        <end position="1837"/>
    </location>
</feature>
<feature type="compositionally biased region" description="Polar residues" evidence="1">
    <location>
        <begin position="905"/>
        <end position="934"/>
    </location>
</feature>
<proteinExistence type="predicted"/>
<feature type="compositionally biased region" description="Polar residues" evidence="1">
    <location>
        <begin position="1612"/>
        <end position="1630"/>
    </location>
</feature>
<feature type="compositionally biased region" description="Acidic residues" evidence="1">
    <location>
        <begin position="1207"/>
        <end position="1219"/>
    </location>
</feature>
<name>A0A3N4HF50_ASCIM</name>
<feature type="compositionally biased region" description="Polar residues" evidence="1">
    <location>
        <begin position="1576"/>
        <end position="1588"/>
    </location>
</feature>
<feature type="region of interest" description="Disordered" evidence="1">
    <location>
        <begin position="1915"/>
        <end position="2016"/>
    </location>
</feature>
<feature type="compositionally biased region" description="Polar residues" evidence="1">
    <location>
        <begin position="1003"/>
        <end position="1013"/>
    </location>
</feature>
<feature type="compositionally biased region" description="Polar residues" evidence="1">
    <location>
        <begin position="850"/>
        <end position="859"/>
    </location>
</feature>
<feature type="compositionally biased region" description="Polar residues" evidence="1">
    <location>
        <begin position="41"/>
        <end position="57"/>
    </location>
</feature>
<feature type="region of interest" description="Disordered" evidence="1">
    <location>
        <begin position="106"/>
        <end position="369"/>
    </location>
</feature>
<keyword evidence="3" id="KW-1185">Reference proteome</keyword>
<gene>
    <name evidence="2" type="ORF">BJ508DRAFT_334669</name>
</gene>
<feature type="compositionally biased region" description="Low complexity" evidence="1">
    <location>
        <begin position="338"/>
        <end position="349"/>
    </location>
</feature>
<evidence type="ECO:0000313" key="2">
    <source>
        <dbReference type="EMBL" id="RPA72803.1"/>
    </source>
</evidence>
<protein>
    <submittedName>
        <fullName evidence="2">Uncharacterized protein</fullName>
    </submittedName>
</protein>
<feature type="compositionally biased region" description="Polar residues" evidence="1">
    <location>
        <begin position="328"/>
        <end position="337"/>
    </location>
</feature>
<evidence type="ECO:0000313" key="3">
    <source>
        <dbReference type="Proteomes" id="UP000275078"/>
    </source>
</evidence>
<feature type="compositionally biased region" description="Acidic residues" evidence="1">
    <location>
        <begin position="17"/>
        <end position="34"/>
    </location>
</feature>
<dbReference type="EMBL" id="ML119845">
    <property type="protein sequence ID" value="RPA72803.1"/>
    <property type="molecule type" value="Genomic_DNA"/>
</dbReference>
<feature type="compositionally biased region" description="Low complexity" evidence="1">
    <location>
        <begin position="827"/>
        <end position="849"/>
    </location>
</feature>
<feature type="compositionally biased region" description="Polar residues" evidence="1">
    <location>
        <begin position="1979"/>
        <end position="2009"/>
    </location>
</feature>
<organism evidence="2 3">
    <name type="scientific">Ascobolus immersus RN42</name>
    <dbReference type="NCBI Taxonomy" id="1160509"/>
    <lineage>
        <taxon>Eukaryota</taxon>
        <taxon>Fungi</taxon>
        <taxon>Dikarya</taxon>
        <taxon>Ascomycota</taxon>
        <taxon>Pezizomycotina</taxon>
        <taxon>Pezizomycetes</taxon>
        <taxon>Pezizales</taxon>
        <taxon>Ascobolaceae</taxon>
        <taxon>Ascobolus</taxon>
    </lineage>
</organism>
<feature type="region of interest" description="Disordered" evidence="1">
    <location>
        <begin position="1571"/>
        <end position="1632"/>
    </location>
</feature>
<feature type="compositionally biased region" description="Basic residues" evidence="1">
    <location>
        <begin position="404"/>
        <end position="415"/>
    </location>
</feature>
<feature type="compositionally biased region" description="Low complexity" evidence="1">
    <location>
        <begin position="964"/>
        <end position="978"/>
    </location>
</feature>
<feature type="compositionally biased region" description="Acidic residues" evidence="1">
    <location>
        <begin position="781"/>
        <end position="791"/>
    </location>
</feature>
<dbReference type="STRING" id="1160509.A0A3N4HF50"/>
<feature type="compositionally biased region" description="Basic residues" evidence="1">
    <location>
        <begin position="1786"/>
        <end position="1795"/>
    </location>
</feature>
<reference evidence="2 3" key="1">
    <citation type="journal article" date="2018" name="Nat. Ecol. Evol.">
        <title>Pezizomycetes genomes reveal the molecular basis of ectomycorrhizal truffle lifestyle.</title>
        <authorList>
            <person name="Murat C."/>
            <person name="Payen T."/>
            <person name="Noel B."/>
            <person name="Kuo A."/>
            <person name="Morin E."/>
            <person name="Chen J."/>
            <person name="Kohler A."/>
            <person name="Krizsan K."/>
            <person name="Balestrini R."/>
            <person name="Da Silva C."/>
            <person name="Montanini B."/>
            <person name="Hainaut M."/>
            <person name="Levati E."/>
            <person name="Barry K.W."/>
            <person name="Belfiori B."/>
            <person name="Cichocki N."/>
            <person name="Clum A."/>
            <person name="Dockter R.B."/>
            <person name="Fauchery L."/>
            <person name="Guy J."/>
            <person name="Iotti M."/>
            <person name="Le Tacon F."/>
            <person name="Lindquist E.A."/>
            <person name="Lipzen A."/>
            <person name="Malagnac F."/>
            <person name="Mello A."/>
            <person name="Molinier V."/>
            <person name="Miyauchi S."/>
            <person name="Poulain J."/>
            <person name="Riccioni C."/>
            <person name="Rubini A."/>
            <person name="Sitrit Y."/>
            <person name="Splivallo R."/>
            <person name="Traeger S."/>
            <person name="Wang M."/>
            <person name="Zifcakova L."/>
            <person name="Wipf D."/>
            <person name="Zambonelli A."/>
            <person name="Paolocci F."/>
            <person name="Nowrousian M."/>
            <person name="Ottonello S."/>
            <person name="Baldrian P."/>
            <person name="Spatafora J.W."/>
            <person name="Henrissat B."/>
            <person name="Nagy L.G."/>
            <person name="Aury J.M."/>
            <person name="Wincker P."/>
            <person name="Grigoriev I.V."/>
            <person name="Bonfante P."/>
            <person name="Martin F.M."/>
        </authorList>
    </citation>
    <scope>NUCLEOTIDE SEQUENCE [LARGE SCALE GENOMIC DNA]</scope>
    <source>
        <strain evidence="2 3">RN42</strain>
    </source>
</reference>
<feature type="region of interest" description="Disordered" evidence="1">
    <location>
        <begin position="781"/>
        <end position="1014"/>
    </location>
</feature>
<accession>A0A3N4HF50</accession>
<feature type="compositionally biased region" description="Acidic residues" evidence="1">
    <location>
        <begin position="76"/>
        <end position="91"/>
    </location>
</feature>
<feature type="region of interest" description="Disordered" evidence="1">
    <location>
        <begin position="1371"/>
        <end position="1470"/>
    </location>
</feature>
<feature type="compositionally biased region" description="Polar residues" evidence="1">
    <location>
        <begin position="979"/>
        <end position="990"/>
    </location>
</feature>
<evidence type="ECO:0000256" key="1">
    <source>
        <dbReference type="SAM" id="MobiDB-lite"/>
    </source>
</evidence>
<feature type="compositionally biased region" description="Polar residues" evidence="1">
    <location>
        <begin position="478"/>
        <end position="511"/>
    </location>
</feature>
<feature type="compositionally biased region" description="Low complexity" evidence="1">
    <location>
        <begin position="534"/>
        <end position="575"/>
    </location>
</feature>
<sequence length="2016" mass="221811">MGDVLQFFDLSASVDGESSEEDLSDNSNDSDADTNGDLSGFVTSRSSSEGAVGTSSDEATESQESEDSTDWHSAQEEEPTAWDLDVTDASDADTCGNLQDFVVYGSEEEIKRQDRRQAKLRPQTDQNTVRRRVLVDHMGQRVGARRKSPRRTEPGTPALDDQAYPKTIQATYVDSKGRKHRIDMGPTRRARGAKAIDADDDWVDTSDPVTPEEVNSIDLTGLTEEVDQEEVGSDEDMADDEEEEAEEHDEEEEAEEGQEEDEEEEGQEEDEEEEGQEEDVEMADAAGGNNEDIIVIDDSDMDVQPEGPDELESPDHEEQEEASGEIGNGSQHSSRNPSVGVDSGISGDGSRSHSETPNPQSPERQEDAWEELVDVDQAGLAQMPAEMQEAVKQAVRLLEQIKVMQRRQSKSRTSTRSRTPAARMRTPARSTAARSQAVSLLPSARPSPPSRPATSSSRTPARVQNEVTAPTQKGKRPQASSKTSESLSKPTTPLDSNRATGTRQTSSTSSPAKGKPPKKHTSAGTGEPPTKPVAAPIPDKPATAKTKAPAAEKTGTTKATAPAAKPTAKPKASATDTRKSTSKAAATTNKASRRPGVEKSGVSNKAAKVSEKAQAQRDALKRRAEAEAALRCRELDLPMNVCVKKRVRGRFKNKYRRKRNEVERDAIRLAMGVRNRKDLYRIRKIIKQVLARKRVSLKKAWSYQDPALMVQCIEELLRTICPVFPNWNAGIARIAIMHTLLDAGRCIRRKLRGYRSMNGLGFDRSTPRPMRYAIDFDAVETDSEVKEEEEETHSITTKRKPTNKKQTKTQPGKQKSGKNSERPPTKKAPAAKSAGSSKPNAKSAGSSKPNAKSSDTTNAAAAPKKSVSGKSDSKNPVMSEATSTPKKKAAKTGAKVEPVKPKKPQSAQSGVKQVSRQAGSIAPSSVSDPNSRASTKTHDPIIIDFPDIPDPDPYPARNAQVPPKSTGKSGKMTGKSETAGNRASVSSRHTGPSHDVAAGGPASPTTFSESPSNPVLPKSPVAYLRVDFILGPADFTVVGAFGLSLYKRHTLRTFLVSIEKNTGVTIHMEHEYLFYKPIGAAFSDSGWKILRDVQDIARMFIVEGKKRGVYMCKVNIEEAGLLFYKENPQDDVALYSYFRAVKKEDRTNVPLFGGSVYTEEELENTQYRVDLKAKGEHQLIQTFRTDGTLVREKVCHYRYQMIEDLEDDSEEEKDADLDEILERERAPTVDLTRSSSTIRPTPLYGTGRATTSTRTVSPRQATGHSKPLSTPTPPAPMNSKTPTPMPSSAEEFQKKNNIPPPKEVIYRPSSAALSARDSTDSSAIVPAEVIKEESLGPTEEAVNNADRHEPSRDRSWRDLSYTSALLQIQQESEDTGSHDHMHAPQPHRPQLPETSPLRSLQDFRPKINLNSRRPNAQAMKVPIPKGDWETSDGEPDERPPFTSSRMHPPHGSDYNRGHRRSSPEAPRKPTVLVYGDGYTEPHPDTYGDMGVLTQPGGTQENKGRHWSEQVNLNDVVEQREATPIEMNTLTDDLRRQYRSELIKKLGSKFDISSISPEQWEVLYNDRHELRMKQSSKRPSTATSFQGDSQPPPEKRNRVAEAPVTIHRRDPSPQATDSPAPAKTSSSTRPNIQVAPILGYRPLQLNPCLQPFRPLLPRKPFEIVPPQSSVSGYAHAPARHPSIRMSGTGRVLIKAHERLTDEHSPTPTPQDIVMAPSAASRKASRIARRQDGLSVQQEHQTVGQQGQPVVKKSVEHKKAPVPPMPSTEVGPVADPKKGHPQISQSPHPRHGPPRRHKSDEVQDRDISPLAPADPPAVKAKRSGQPTDTGIVPPPMAAPRRHNTRLAAKRAEELQNDYVFPTLKQLWTQLGYPEKRNCWTNKDRAACLAIEEKFNNCTAAEMPHVNFRAIGWEASKNIPEGRNRKDKKRKPGDSPTEEPEPTQEPAGRQKRRKGEGNPPVRNRPPVGDTPPPQDAPVGPKQRQQANIALSSPQQSITVQPPARTHTTSTARKSGPKRR</sequence>
<feature type="compositionally biased region" description="Low complexity" evidence="1">
    <location>
        <begin position="416"/>
        <end position="437"/>
    </location>
</feature>
<dbReference type="Proteomes" id="UP000275078">
    <property type="component" value="Unassembled WGS sequence"/>
</dbReference>
<feature type="compositionally biased region" description="Low complexity" evidence="1">
    <location>
        <begin position="452"/>
        <end position="462"/>
    </location>
</feature>
<feature type="compositionally biased region" description="Polar residues" evidence="1">
    <location>
        <begin position="1248"/>
        <end position="1269"/>
    </location>
</feature>